<evidence type="ECO:0000256" key="7">
    <source>
        <dbReference type="PROSITE-ProRule" id="PRU01091"/>
    </source>
</evidence>
<dbReference type="InterPro" id="IPR016032">
    <property type="entry name" value="Sig_transdc_resp-reg_C-effctor"/>
</dbReference>
<evidence type="ECO:0000259" key="9">
    <source>
        <dbReference type="PROSITE" id="PS51755"/>
    </source>
</evidence>
<dbReference type="SUPFAM" id="SSF46894">
    <property type="entry name" value="C-terminal effector domain of the bipartite response regulators"/>
    <property type="match status" value="1"/>
</dbReference>
<evidence type="ECO:0000313" key="11">
    <source>
        <dbReference type="Proteomes" id="UP000198619"/>
    </source>
</evidence>
<dbReference type="InterPro" id="IPR011006">
    <property type="entry name" value="CheY-like_superfamily"/>
</dbReference>
<evidence type="ECO:0000256" key="4">
    <source>
        <dbReference type="ARBA" id="ARBA00023163"/>
    </source>
</evidence>
<dbReference type="InterPro" id="IPR036388">
    <property type="entry name" value="WH-like_DNA-bd_sf"/>
</dbReference>
<dbReference type="Gene3D" id="1.10.10.10">
    <property type="entry name" value="Winged helix-like DNA-binding domain superfamily/Winged helix DNA-binding domain"/>
    <property type="match status" value="1"/>
</dbReference>
<evidence type="ECO:0000313" key="10">
    <source>
        <dbReference type="EMBL" id="SFB00909.1"/>
    </source>
</evidence>
<keyword evidence="6" id="KW-0597">Phosphoprotein</keyword>
<evidence type="ECO:0000256" key="5">
    <source>
        <dbReference type="ARBA" id="ARBA00024867"/>
    </source>
</evidence>
<accession>A0A1I0XIH0</accession>
<dbReference type="CDD" id="cd00383">
    <property type="entry name" value="trans_reg_C"/>
    <property type="match status" value="1"/>
</dbReference>
<dbReference type="GO" id="GO:0000976">
    <property type="term" value="F:transcription cis-regulatory region binding"/>
    <property type="evidence" value="ECO:0007669"/>
    <property type="project" value="TreeGrafter"/>
</dbReference>
<proteinExistence type="predicted"/>
<comment type="function">
    <text evidence="5">May play the central regulatory role in sporulation. It may be an element of the effector pathway responsible for the activation of sporulation genes in response to nutritional stress. Spo0A may act in concert with spo0H (a sigma factor) to control the expression of some genes that are critical to the sporulation process.</text>
</comment>
<keyword evidence="11" id="KW-1185">Reference proteome</keyword>
<feature type="modified residue" description="4-aspartylphosphate" evidence="6">
    <location>
        <position position="52"/>
    </location>
</feature>
<dbReference type="InterPro" id="IPR001789">
    <property type="entry name" value="Sig_transdc_resp-reg_receiver"/>
</dbReference>
<feature type="domain" description="OmpR/PhoB-type" evidence="9">
    <location>
        <begin position="128"/>
        <end position="227"/>
    </location>
</feature>
<dbReference type="PANTHER" id="PTHR48111:SF73">
    <property type="entry name" value="ALKALINE PHOSPHATASE SYNTHESIS TRANSCRIPTIONAL REGULATORY PROTEIN PHOP"/>
    <property type="match status" value="1"/>
</dbReference>
<dbReference type="InterPro" id="IPR039420">
    <property type="entry name" value="WalR-like"/>
</dbReference>
<evidence type="ECO:0000256" key="6">
    <source>
        <dbReference type="PROSITE-ProRule" id="PRU00169"/>
    </source>
</evidence>
<sequence length="229" mass="26444">MSTIMIVEDDITLNNGITFNLNMDGFTVISSNTLKDAKENLLKKEIDLIILDVNLPDGNGFDFCREIRKHYDTGILFLTACDMELDIITGFRIGGDDYITKPFNLNILRERVFALLRRYSKSKNKDVNNDFIVDEFKIDLDKMTVQKNGKAIDLAPTEYKLFKKLIESKGKVLTRQKLLQVLYDDDDFIEEHVLTVNINRLRNKIEDNPSRPKYIKTVYGSGYVWAGEE</sequence>
<evidence type="ECO:0000256" key="2">
    <source>
        <dbReference type="ARBA" id="ARBA00023015"/>
    </source>
</evidence>
<dbReference type="SUPFAM" id="SSF52172">
    <property type="entry name" value="CheY-like"/>
    <property type="match status" value="1"/>
</dbReference>
<evidence type="ECO:0000259" key="8">
    <source>
        <dbReference type="PROSITE" id="PS50110"/>
    </source>
</evidence>
<keyword evidence="4" id="KW-0804">Transcription</keyword>
<evidence type="ECO:0000256" key="3">
    <source>
        <dbReference type="ARBA" id="ARBA00023125"/>
    </source>
</evidence>
<dbReference type="STRING" id="84698.SAMN04488528_1008161"/>
<dbReference type="PROSITE" id="PS51755">
    <property type="entry name" value="OMPR_PHOB"/>
    <property type="match status" value="1"/>
</dbReference>
<feature type="DNA-binding region" description="OmpR/PhoB-type" evidence="7">
    <location>
        <begin position="128"/>
        <end position="227"/>
    </location>
</feature>
<dbReference type="GO" id="GO:0000156">
    <property type="term" value="F:phosphorelay response regulator activity"/>
    <property type="evidence" value="ECO:0007669"/>
    <property type="project" value="TreeGrafter"/>
</dbReference>
<dbReference type="SMART" id="SM00448">
    <property type="entry name" value="REC"/>
    <property type="match status" value="1"/>
</dbReference>
<dbReference type="SMART" id="SM00862">
    <property type="entry name" value="Trans_reg_C"/>
    <property type="match status" value="1"/>
</dbReference>
<evidence type="ECO:0000256" key="1">
    <source>
        <dbReference type="ARBA" id="ARBA00018672"/>
    </source>
</evidence>
<keyword evidence="3 7" id="KW-0238">DNA-binding</keyword>
<dbReference type="Pfam" id="PF00486">
    <property type="entry name" value="Trans_reg_C"/>
    <property type="match status" value="1"/>
</dbReference>
<dbReference type="PROSITE" id="PS50110">
    <property type="entry name" value="RESPONSE_REGULATORY"/>
    <property type="match status" value="1"/>
</dbReference>
<dbReference type="AlphaFoldDB" id="A0A1I0XIH0"/>
<dbReference type="Proteomes" id="UP000198619">
    <property type="component" value="Unassembled WGS sequence"/>
</dbReference>
<dbReference type="GO" id="GO:0006355">
    <property type="term" value="P:regulation of DNA-templated transcription"/>
    <property type="evidence" value="ECO:0007669"/>
    <property type="project" value="InterPro"/>
</dbReference>
<dbReference type="InterPro" id="IPR001867">
    <property type="entry name" value="OmpR/PhoB-type_DNA-bd"/>
</dbReference>
<gene>
    <name evidence="10" type="ORF">SAMN04488528_1008161</name>
</gene>
<dbReference type="EMBL" id="FOKI01000008">
    <property type="protein sequence ID" value="SFB00909.1"/>
    <property type="molecule type" value="Genomic_DNA"/>
</dbReference>
<dbReference type="CDD" id="cd17574">
    <property type="entry name" value="REC_OmpR"/>
    <property type="match status" value="1"/>
</dbReference>
<dbReference type="GO" id="GO:0005829">
    <property type="term" value="C:cytosol"/>
    <property type="evidence" value="ECO:0007669"/>
    <property type="project" value="TreeGrafter"/>
</dbReference>
<dbReference type="Gene3D" id="6.10.250.690">
    <property type="match status" value="1"/>
</dbReference>
<name>A0A1I0XIH0_9CLOT</name>
<dbReference type="OrthoDB" id="9803564at2"/>
<keyword evidence="2" id="KW-0805">Transcription regulation</keyword>
<dbReference type="GO" id="GO:0032993">
    <property type="term" value="C:protein-DNA complex"/>
    <property type="evidence" value="ECO:0007669"/>
    <property type="project" value="TreeGrafter"/>
</dbReference>
<protein>
    <recommendedName>
        <fullName evidence="1">Stage 0 sporulation protein A homolog</fullName>
    </recommendedName>
</protein>
<organism evidence="10 11">
    <name type="scientific">Clostridium frigidicarnis</name>
    <dbReference type="NCBI Taxonomy" id="84698"/>
    <lineage>
        <taxon>Bacteria</taxon>
        <taxon>Bacillati</taxon>
        <taxon>Bacillota</taxon>
        <taxon>Clostridia</taxon>
        <taxon>Eubacteriales</taxon>
        <taxon>Clostridiaceae</taxon>
        <taxon>Clostridium</taxon>
    </lineage>
</organism>
<dbReference type="RefSeq" id="WP_090040135.1">
    <property type="nucleotide sequence ID" value="NZ_FOKI01000008.1"/>
</dbReference>
<dbReference type="PANTHER" id="PTHR48111">
    <property type="entry name" value="REGULATOR OF RPOS"/>
    <property type="match status" value="1"/>
</dbReference>
<dbReference type="Gene3D" id="3.40.50.2300">
    <property type="match status" value="1"/>
</dbReference>
<reference evidence="10 11" key="1">
    <citation type="submission" date="2016-10" db="EMBL/GenBank/DDBJ databases">
        <authorList>
            <person name="de Groot N.N."/>
        </authorList>
    </citation>
    <scope>NUCLEOTIDE SEQUENCE [LARGE SCALE GENOMIC DNA]</scope>
    <source>
        <strain evidence="10 11">DSM 12271</strain>
    </source>
</reference>
<dbReference type="Pfam" id="PF00072">
    <property type="entry name" value="Response_reg"/>
    <property type="match status" value="1"/>
</dbReference>
<feature type="domain" description="Response regulatory" evidence="8">
    <location>
        <begin position="3"/>
        <end position="116"/>
    </location>
</feature>